<evidence type="ECO:0000256" key="5">
    <source>
        <dbReference type="ARBA" id="ARBA00022840"/>
    </source>
</evidence>
<feature type="binding site" evidence="6">
    <location>
        <position position="133"/>
    </location>
    <ligand>
        <name>ATP</name>
        <dbReference type="ChEBI" id="CHEBI:30616"/>
    </ligand>
</feature>
<dbReference type="Pfam" id="PF00069">
    <property type="entry name" value="Pkinase"/>
    <property type="match status" value="1"/>
</dbReference>
<dbReference type="PANTHER" id="PTHR45621">
    <property type="entry name" value="OS01G0588500 PROTEIN-RELATED"/>
    <property type="match status" value="1"/>
</dbReference>
<evidence type="ECO:0000256" key="1">
    <source>
        <dbReference type="ARBA" id="ARBA00012513"/>
    </source>
</evidence>
<sequence>MNSRIPFLQKMHRWIIPSCGDIRQPRPSSRRRDAFPRPASASASASASPSPQKLRKVGSEGTLVLSVPKDVEEIRTMSAYGRLKLFTYHELRKATGNFNPGQIVGEGGFGVVYRGVIDGSVRKGYPSTAVAVKVLNPQGLQGDREWLTEVSYLGQYSHPNLVELIGYCCEDDHRLLVYEFMAKGSLEHHLFRRSCSLSWTTRVAIALDVARGLAFLHGSDRPIIYRDFKSSNILLDAKFNAKLSDFGLAKEGPMGGETHVSTRVMGTYGYAAPEYVATGRYLRSSTTSFFFPNVDEITACRRPALAAATIVCNAGHLTVMSDVYGFGVVLLEMLVGRRALEPSRAGGRDGSLVDWARPILIRPKKLERILDRRMGEVCSEMGLQRVARLAYDCLSQNPKVRPSMARVVTTLEAVLAAGAGAADAPPR</sequence>
<dbReference type="PROSITE" id="PS00108">
    <property type="entry name" value="PROTEIN_KINASE_ST"/>
    <property type="match status" value="1"/>
</dbReference>
<dbReference type="CDD" id="cd14066">
    <property type="entry name" value="STKc_IRAK"/>
    <property type="match status" value="1"/>
</dbReference>
<dbReference type="AlphaFoldDB" id="A0A3L6EJ74"/>
<evidence type="ECO:0000256" key="2">
    <source>
        <dbReference type="ARBA" id="ARBA00022679"/>
    </source>
</evidence>
<keyword evidence="4 10" id="KW-0418">Kinase</keyword>
<evidence type="ECO:0000256" key="7">
    <source>
        <dbReference type="RuleBase" id="RU000304"/>
    </source>
</evidence>
<dbReference type="InterPro" id="IPR017441">
    <property type="entry name" value="Protein_kinase_ATP_BS"/>
</dbReference>
<name>A0A3L6EJ74_MAIZE</name>
<dbReference type="InterPro" id="IPR011009">
    <property type="entry name" value="Kinase-like_dom_sf"/>
</dbReference>
<dbReference type="InterPro" id="IPR008271">
    <property type="entry name" value="Ser/Thr_kinase_AS"/>
</dbReference>
<dbReference type="SUPFAM" id="SSF56112">
    <property type="entry name" value="Protein kinase-like (PK-like)"/>
    <property type="match status" value="1"/>
</dbReference>
<evidence type="ECO:0000256" key="8">
    <source>
        <dbReference type="SAM" id="MobiDB-lite"/>
    </source>
</evidence>
<protein>
    <recommendedName>
        <fullName evidence="1">non-specific serine/threonine protein kinase</fullName>
        <ecNumber evidence="1">2.7.11.1</ecNumber>
    </recommendedName>
</protein>
<comment type="similarity">
    <text evidence="7">Belongs to the protein kinase superfamily.</text>
</comment>
<proteinExistence type="inferred from homology"/>
<feature type="compositionally biased region" description="Low complexity" evidence="8">
    <location>
        <begin position="36"/>
        <end position="51"/>
    </location>
</feature>
<keyword evidence="2" id="KW-0808">Transferase</keyword>
<evidence type="ECO:0000313" key="10">
    <source>
        <dbReference type="EMBL" id="PWZ21102.1"/>
    </source>
</evidence>
<dbReference type="Gene3D" id="3.30.200.20">
    <property type="entry name" value="Phosphorylase Kinase, domain 1"/>
    <property type="match status" value="1"/>
</dbReference>
<organism evidence="10 11">
    <name type="scientific">Zea mays</name>
    <name type="common">Maize</name>
    <dbReference type="NCBI Taxonomy" id="4577"/>
    <lineage>
        <taxon>Eukaryota</taxon>
        <taxon>Viridiplantae</taxon>
        <taxon>Streptophyta</taxon>
        <taxon>Embryophyta</taxon>
        <taxon>Tracheophyta</taxon>
        <taxon>Spermatophyta</taxon>
        <taxon>Magnoliopsida</taxon>
        <taxon>Liliopsida</taxon>
        <taxon>Poales</taxon>
        <taxon>Poaceae</taxon>
        <taxon>PACMAD clade</taxon>
        <taxon>Panicoideae</taxon>
        <taxon>Andropogonodae</taxon>
        <taxon>Andropogoneae</taxon>
        <taxon>Tripsacinae</taxon>
        <taxon>Zea</taxon>
    </lineage>
</organism>
<dbReference type="EMBL" id="NCVQ01000006">
    <property type="protein sequence ID" value="PWZ21102.1"/>
    <property type="molecule type" value="Genomic_DNA"/>
</dbReference>
<dbReference type="PROSITE" id="PS00107">
    <property type="entry name" value="PROTEIN_KINASE_ATP"/>
    <property type="match status" value="1"/>
</dbReference>
<dbReference type="FunFam" id="3.30.200.20:FF:000228">
    <property type="entry name" value="Serine/threonine-protein kinase BIK1"/>
    <property type="match status" value="1"/>
</dbReference>
<gene>
    <name evidence="10" type="primary">PBL17_3</name>
    <name evidence="10" type="ORF">Zm00014a_031826</name>
</gene>
<feature type="domain" description="Protein kinase" evidence="9">
    <location>
        <begin position="98"/>
        <end position="415"/>
    </location>
</feature>
<dbReference type="GO" id="GO:0004674">
    <property type="term" value="F:protein serine/threonine kinase activity"/>
    <property type="evidence" value="ECO:0007669"/>
    <property type="project" value="UniProtKB-KW"/>
</dbReference>
<dbReference type="GO" id="GO:0005524">
    <property type="term" value="F:ATP binding"/>
    <property type="evidence" value="ECO:0007669"/>
    <property type="project" value="UniProtKB-UniRule"/>
</dbReference>
<comment type="caution">
    <text evidence="10">The sequence shown here is derived from an EMBL/GenBank/DDBJ whole genome shotgun (WGS) entry which is preliminary data.</text>
</comment>
<dbReference type="PROSITE" id="PS50011">
    <property type="entry name" value="PROTEIN_KINASE_DOM"/>
    <property type="match status" value="1"/>
</dbReference>
<feature type="region of interest" description="Disordered" evidence="8">
    <location>
        <begin position="19"/>
        <end position="55"/>
    </location>
</feature>
<dbReference type="InterPro" id="IPR050823">
    <property type="entry name" value="Plant_Ser_Thr_Prot_Kinase"/>
</dbReference>
<dbReference type="ExpressionAtlas" id="A0A3L6EJ74">
    <property type="expression patterns" value="baseline and differential"/>
</dbReference>
<keyword evidence="5 6" id="KW-0067">ATP-binding</keyword>
<evidence type="ECO:0000256" key="3">
    <source>
        <dbReference type="ARBA" id="ARBA00022741"/>
    </source>
</evidence>
<dbReference type="InterPro" id="IPR000719">
    <property type="entry name" value="Prot_kinase_dom"/>
</dbReference>
<evidence type="ECO:0000256" key="4">
    <source>
        <dbReference type="ARBA" id="ARBA00022777"/>
    </source>
</evidence>
<reference evidence="10 11" key="1">
    <citation type="journal article" date="2018" name="Nat. Genet.">
        <title>Extensive intraspecific gene order and gene structural variations between Mo17 and other maize genomes.</title>
        <authorList>
            <person name="Sun S."/>
            <person name="Zhou Y."/>
            <person name="Chen J."/>
            <person name="Shi J."/>
            <person name="Zhao H."/>
            <person name="Zhao H."/>
            <person name="Song W."/>
            <person name="Zhang M."/>
            <person name="Cui Y."/>
            <person name="Dong X."/>
            <person name="Liu H."/>
            <person name="Ma X."/>
            <person name="Jiao Y."/>
            <person name="Wang B."/>
            <person name="Wei X."/>
            <person name="Stein J.C."/>
            <person name="Glaubitz J.C."/>
            <person name="Lu F."/>
            <person name="Yu G."/>
            <person name="Liang C."/>
            <person name="Fengler K."/>
            <person name="Li B."/>
            <person name="Rafalski A."/>
            <person name="Schnable P.S."/>
            <person name="Ware D.H."/>
            <person name="Buckler E.S."/>
            <person name="Lai J."/>
        </authorList>
    </citation>
    <scope>NUCLEOTIDE SEQUENCE [LARGE SCALE GENOMIC DNA]</scope>
    <source>
        <strain evidence="11">cv. Missouri 17</strain>
        <tissue evidence="10">Seedling</tissue>
    </source>
</reference>
<dbReference type="Proteomes" id="UP000251960">
    <property type="component" value="Chromosome 5"/>
</dbReference>
<evidence type="ECO:0000313" key="11">
    <source>
        <dbReference type="Proteomes" id="UP000251960"/>
    </source>
</evidence>
<evidence type="ECO:0000256" key="6">
    <source>
        <dbReference type="PROSITE-ProRule" id="PRU10141"/>
    </source>
</evidence>
<dbReference type="Gene3D" id="1.10.510.10">
    <property type="entry name" value="Transferase(Phosphotransferase) domain 1"/>
    <property type="match status" value="1"/>
</dbReference>
<accession>A0A3L6EJ74</accession>
<keyword evidence="7" id="KW-0723">Serine/threonine-protein kinase</keyword>
<dbReference type="EC" id="2.7.11.1" evidence="1"/>
<evidence type="ECO:0000259" key="9">
    <source>
        <dbReference type="PROSITE" id="PS50011"/>
    </source>
</evidence>
<keyword evidence="3 6" id="KW-0547">Nucleotide-binding</keyword>